<organism evidence="1 2">
    <name type="scientific">Amycolatopsis plumensis</name>
    <dbReference type="NCBI Taxonomy" id="236508"/>
    <lineage>
        <taxon>Bacteria</taxon>
        <taxon>Bacillati</taxon>
        <taxon>Actinomycetota</taxon>
        <taxon>Actinomycetes</taxon>
        <taxon>Pseudonocardiales</taxon>
        <taxon>Pseudonocardiaceae</taxon>
        <taxon>Amycolatopsis</taxon>
    </lineage>
</organism>
<gene>
    <name evidence="1" type="ORF">ACFFTO_43570</name>
</gene>
<protein>
    <submittedName>
        <fullName evidence="1">Uncharacterized protein</fullName>
    </submittedName>
</protein>
<dbReference type="Proteomes" id="UP001589535">
    <property type="component" value="Unassembled WGS sequence"/>
</dbReference>
<evidence type="ECO:0000313" key="1">
    <source>
        <dbReference type="EMBL" id="MFB9691095.1"/>
    </source>
</evidence>
<dbReference type="EMBL" id="JBHMBK010000070">
    <property type="protein sequence ID" value="MFB9691095.1"/>
    <property type="molecule type" value="Genomic_DNA"/>
</dbReference>
<sequence>MRRREYRVVLLTAGDDQPTRTLTAAVTDWAQREGVSVKNVEAKDPGRFS</sequence>
<accession>A0ABV5UK45</accession>
<reference evidence="1 2" key="1">
    <citation type="submission" date="2024-09" db="EMBL/GenBank/DDBJ databases">
        <authorList>
            <person name="Sun Q."/>
            <person name="Mori K."/>
        </authorList>
    </citation>
    <scope>NUCLEOTIDE SEQUENCE [LARGE SCALE GENOMIC DNA]</scope>
    <source>
        <strain evidence="1 2">JCM 13852</strain>
    </source>
</reference>
<name>A0ABV5UK45_9PSEU</name>
<proteinExistence type="predicted"/>
<dbReference type="RefSeq" id="WP_378207562.1">
    <property type="nucleotide sequence ID" value="NZ_JBHMBK010000070.1"/>
</dbReference>
<comment type="caution">
    <text evidence="1">The sequence shown here is derived from an EMBL/GenBank/DDBJ whole genome shotgun (WGS) entry which is preliminary data.</text>
</comment>
<evidence type="ECO:0000313" key="2">
    <source>
        <dbReference type="Proteomes" id="UP001589535"/>
    </source>
</evidence>
<keyword evidence="2" id="KW-1185">Reference proteome</keyword>